<dbReference type="Gene3D" id="3.90.550.10">
    <property type="entry name" value="Spore Coat Polysaccharide Biosynthesis Protein SpsA, Chain A"/>
    <property type="match status" value="1"/>
</dbReference>
<dbReference type="RefSeq" id="WP_264556104.1">
    <property type="nucleotide sequence ID" value="NZ_CP109979.1"/>
</dbReference>
<evidence type="ECO:0008006" key="4">
    <source>
        <dbReference type="Google" id="ProtNLM"/>
    </source>
</evidence>
<reference evidence="2 3" key="1">
    <citation type="journal article" date="2019" name="Int. J. Syst. Evol. Microbiol.">
        <title>The Global Catalogue of Microorganisms (GCM) 10K type strain sequencing project: providing services to taxonomists for standard genome sequencing and annotation.</title>
        <authorList>
            <consortium name="The Broad Institute Genomics Platform"/>
            <consortium name="The Broad Institute Genome Sequencing Center for Infectious Disease"/>
            <person name="Wu L."/>
            <person name="Ma J."/>
        </authorList>
    </citation>
    <scope>NUCLEOTIDE SEQUENCE [LARGE SCALE GENOMIC DNA]</scope>
    <source>
        <strain evidence="2 3">RDMS1</strain>
    </source>
</reference>
<feature type="compositionally biased region" description="Basic and acidic residues" evidence="1">
    <location>
        <begin position="58"/>
        <end position="69"/>
    </location>
</feature>
<dbReference type="GeneID" id="76199994"/>
<proteinExistence type="predicted"/>
<keyword evidence="3" id="KW-1185">Reference proteome</keyword>
<accession>A0ABD5YME9</accession>
<dbReference type="InterPro" id="IPR029044">
    <property type="entry name" value="Nucleotide-diphossugar_trans"/>
</dbReference>
<feature type="region of interest" description="Disordered" evidence="1">
    <location>
        <begin position="58"/>
        <end position="90"/>
    </location>
</feature>
<evidence type="ECO:0000256" key="1">
    <source>
        <dbReference type="SAM" id="MobiDB-lite"/>
    </source>
</evidence>
<dbReference type="PANTHER" id="PTHR36529">
    <property type="entry name" value="SLL1095 PROTEIN"/>
    <property type="match status" value="1"/>
</dbReference>
<name>A0ABD5YME9_9EURY</name>
<feature type="compositionally biased region" description="Basic and acidic residues" evidence="1">
    <location>
        <begin position="79"/>
        <end position="90"/>
    </location>
</feature>
<evidence type="ECO:0000313" key="3">
    <source>
        <dbReference type="Proteomes" id="UP001596417"/>
    </source>
</evidence>
<dbReference type="AlphaFoldDB" id="A0ABD5YME9"/>
<comment type="caution">
    <text evidence="2">The sequence shown here is derived from an EMBL/GenBank/DDBJ whole genome shotgun (WGS) entry which is preliminary data.</text>
</comment>
<protein>
    <recommendedName>
        <fullName evidence="4">DUF2064 domain-containing protein</fullName>
    </recommendedName>
</protein>
<dbReference type="Proteomes" id="UP001596417">
    <property type="component" value="Unassembled WGS sequence"/>
</dbReference>
<dbReference type="InterPro" id="IPR018641">
    <property type="entry name" value="Trfase_1_rSAM/seldom-assoc"/>
</dbReference>
<dbReference type="EMBL" id="JBHTAX010000001">
    <property type="protein sequence ID" value="MFC7190393.1"/>
    <property type="molecule type" value="Genomic_DNA"/>
</dbReference>
<dbReference type="PANTHER" id="PTHR36529:SF1">
    <property type="entry name" value="GLYCOSYLTRANSFERASE"/>
    <property type="match status" value="1"/>
</dbReference>
<organism evidence="2 3">
    <name type="scientific">Halocatena marina</name>
    <dbReference type="NCBI Taxonomy" id="2934937"/>
    <lineage>
        <taxon>Archaea</taxon>
        <taxon>Methanobacteriati</taxon>
        <taxon>Methanobacteriota</taxon>
        <taxon>Stenosarchaea group</taxon>
        <taxon>Halobacteria</taxon>
        <taxon>Halobacteriales</taxon>
        <taxon>Natronomonadaceae</taxon>
        <taxon>Halocatena</taxon>
    </lineage>
</organism>
<gene>
    <name evidence="2" type="ORF">ACFQL7_11375</name>
</gene>
<evidence type="ECO:0000313" key="2">
    <source>
        <dbReference type="EMBL" id="MFC7190393.1"/>
    </source>
</evidence>
<sequence length="266" mass="28789">MTTIAVLCDPPRDGLVLTALPETSPLSTTEATELYTAMLQDACRAVEASGGELLVNYRPDDALPEHDGQTKTVESELESEPKSESKDEAEAHVRAVVDNTLDDPDVARFERQVGETFSGRAGNTATHLLEREGVGTVAIVKPNAPFLSRQQIDTAAMKLRRSPVILGPSTDGRVYYAGFRETIDYADAYTAPAVETLTDRAIDAGHEVDFLPQFPVVESGTDLAEALALIRARQRAGRLVPEHTTAFLDSLGLSIVECEHGLDLTR</sequence>